<evidence type="ECO:0000256" key="10">
    <source>
        <dbReference type="ARBA" id="ARBA00023237"/>
    </source>
</evidence>
<feature type="domain" description="TonB-dependent receptor plug" evidence="16">
    <location>
        <begin position="46"/>
        <end position="158"/>
    </location>
</feature>
<evidence type="ECO:0000256" key="14">
    <source>
        <dbReference type="SAM" id="SignalP"/>
    </source>
</evidence>
<evidence type="ECO:0000313" key="17">
    <source>
        <dbReference type="EMBL" id="MBB3858807.1"/>
    </source>
</evidence>
<sequence>MRFATAASVLALAMPATVNAQESSETANEGGIAQIVVTAQKRAENVQDVPIAISAFSADTLRERAVSDVAQISNSAPNVSLDAGTPFSGSSAVLSAFIRGIGANDFAMNIDPGVGIYLDGVYLARTVGANLDLPDVERIEVLKGPQGTLFGRNTIGGAISVVTRKPGDTPAFEGDITTGRYNRLDARGYADLPLSETLKSSITFSIKNRDGYQKRLPYQSATPFVTERPGSLPQTGYETASREGSQHEWTLRGKLLWEASPSLRVTLGGDYMKIDQSSMSSSVLAVTTGVGGPFAGLAQNNIPGTALDVVTGSSGFFFGGLYNFCIGATPTQIAARNAGALCGVRGTPVNPATNLSALAGVNVDGDPNNNRLPYDNRWVSTDKDVSYATGNSFSNMQVYGFTGTLDFDVSDTIALKSITGYRNLRWSSGLDLDNSPVALLEPSFSLSQNQFSQEVQLIGNALDEKLNFVLGGYYFRETGKMRDFVTFADGLLQIIGPNDLKTKNYAIFGQVDWRLSDLIGVTLGGRYTHEDKDFTGGQSDANGFNYKLFNCPVYGEPCQSILGFPVPGQPLRYYVAGVQKKKFSNFAPKVGIQLHPNEDVMVYGSWSRGYKTGGWTTRLSNPLPTAPDFDEEEAESFEAGIKSTLLDRRLQLNLAAFTTRYTGIQLNFQQGVSPTVQNAGTARIKGFEAEAIIAPADGLTINASLGYTDAYFTSVLAQAVVAPNPFQAGTMAGSQLPKAPKWKFNVTPRYRLDLGERGVIVLLADYTRTSSLWNDTERTYLLRRPGLDILNASITYRSPSDNWELTVGGTNLTNTRYIVTGQSQAFGAGLIYGTWSRPAEWYARVGVKF</sequence>
<dbReference type="RefSeq" id="WP_183611024.1">
    <property type="nucleotide sequence ID" value="NZ_JACICY010000001.1"/>
</dbReference>
<dbReference type="InterPro" id="IPR039426">
    <property type="entry name" value="TonB-dep_rcpt-like"/>
</dbReference>
<evidence type="ECO:0000259" key="16">
    <source>
        <dbReference type="Pfam" id="PF07715"/>
    </source>
</evidence>
<dbReference type="EMBL" id="JACICY010000001">
    <property type="protein sequence ID" value="MBB3858807.1"/>
    <property type="molecule type" value="Genomic_DNA"/>
</dbReference>
<dbReference type="InterPro" id="IPR036942">
    <property type="entry name" value="Beta-barrel_TonB_sf"/>
</dbReference>
<evidence type="ECO:0000256" key="9">
    <source>
        <dbReference type="ARBA" id="ARBA00023136"/>
    </source>
</evidence>
<accession>A0A7W5ZSS8</accession>
<dbReference type="Pfam" id="PF07715">
    <property type="entry name" value="Plug"/>
    <property type="match status" value="1"/>
</dbReference>
<keyword evidence="3 11" id="KW-1134">Transmembrane beta strand</keyword>
<feature type="chain" id="PRO_5031449313" evidence="14">
    <location>
        <begin position="21"/>
        <end position="849"/>
    </location>
</feature>
<evidence type="ECO:0000259" key="15">
    <source>
        <dbReference type="Pfam" id="PF00593"/>
    </source>
</evidence>
<dbReference type="Gene3D" id="2.40.170.20">
    <property type="entry name" value="TonB-dependent receptor, beta-barrel domain"/>
    <property type="match status" value="2"/>
</dbReference>
<dbReference type="InterPro" id="IPR012910">
    <property type="entry name" value="Plug_dom"/>
</dbReference>
<evidence type="ECO:0000256" key="3">
    <source>
        <dbReference type="ARBA" id="ARBA00022452"/>
    </source>
</evidence>
<comment type="caution">
    <text evidence="17">The sequence shown here is derived from an EMBL/GenBank/DDBJ whole genome shotgun (WGS) entry which is preliminary data.</text>
</comment>
<name>A0A7W5ZSS8_9SPHN</name>
<reference evidence="17 18" key="1">
    <citation type="submission" date="2020-08" db="EMBL/GenBank/DDBJ databases">
        <title>Genomic Encyclopedia of Type Strains, Phase IV (KMG-IV): sequencing the most valuable type-strain genomes for metagenomic binning, comparative biology and taxonomic classification.</title>
        <authorList>
            <person name="Goeker M."/>
        </authorList>
    </citation>
    <scope>NUCLEOTIDE SEQUENCE [LARGE SCALE GENOMIC DNA]</scope>
    <source>
        <strain evidence="17 18">DSM 14552</strain>
    </source>
</reference>
<keyword evidence="10 11" id="KW-0998">Cell outer membrane</keyword>
<dbReference type="Pfam" id="PF00593">
    <property type="entry name" value="TonB_dep_Rec_b-barrel"/>
    <property type="match status" value="1"/>
</dbReference>
<keyword evidence="4" id="KW-0410">Iron transport</keyword>
<keyword evidence="14" id="KW-0732">Signal</keyword>
<evidence type="ECO:0000256" key="2">
    <source>
        <dbReference type="ARBA" id="ARBA00022448"/>
    </source>
</evidence>
<evidence type="ECO:0000256" key="5">
    <source>
        <dbReference type="ARBA" id="ARBA00022692"/>
    </source>
</evidence>
<feature type="domain" description="TonB-dependent receptor-like beta-barrel" evidence="15">
    <location>
        <begin position="355"/>
        <end position="812"/>
    </location>
</feature>
<dbReference type="GO" id="GO:0006826">
    <property type="term" value="P:iron ion transport"/>
    <property type="evidence" value="ECO:0007669"/>
    <property type="project" value="UniProtKB-KW"/>
</dbReference>
<dbReference type="PANTHER" id="PTHR32552">
    <property type="entry name" value="FERRICHROME IRON RECEPTOR-RELATED"/>
    <property type="match status" value="1"/>
</dbReference>
<dbReference type="AlphaFoldDB" id="A0A7W5ZSS8"/>
<dbReference type="PANTHER" id="PTHR32552:SF81">
    <property type="entry name" value="TONB-DEPENDENT OUTER MEMBRANE RECEPTOR"/>
    <property type="match status" value="1"/>
</dbReference>
<keyword evidence="17" id="KW-0675">Receptor</keyword>
<evidence type="ECO:0000256" key="4">
    <source>
        <dbReference type="ARBA" id="ARBA00022496"/>
    </source>
</evidence>
<dbReference type="GO" id="GO:0009279">
    <property type="term" value="C:cell outer membrane"/>
    <property type="evidence" value="ECO:0007669"/>
    <property type="project" value="UniProtKB-SubCell"/>
</dbReference>
<gene>
    <name evidence="17" type="ORF">GGQ88_000047</name>
</gene>
<keyword evidence="7" id="KW-0406">Ion transport</keyword>
<evidence type="ECO:0000256" key="13">
    <source>
        <dbReference type="SAM" id="MobiDB-lite"/>
    </source>
</evidence>
<keyword evidence="2 11" id="KW-0813">Transport</keyword>
<keyword evidence="5 11" id="KW-0812">Transmembrane</keyword>
<evidence type="ECO:0000256" key="7">
    <source>
        <dbReference type="ARBA" id="ARBA00023065"/>
    </source>
</evidence>
<dbReference type="InterPro" id="IPR000531">
    <property type="entry name" value="Beta-barrel_TonB"/>
</dbReference>
<evidence type="ECO:0000256" key="12">
    <source>
        <dbReference type="RuleBase" id="RU003357"/>
    </source>
</evidence>
<evidence type="ECO:0000313" key="18">
    <source>
        <dbReference type="Proteomes" id="UP000562395"/>
    </source>
</evidence>
<dbReference type="PROSITE" id="PS52016">
    <property type="entry name" value="TONB_DEPENDENT_REC_3"/>
    <property type="match status" value="1"/>
</dbReference>
<proteinExistence type="inferred from homology"/>
<feature type="signal peptide" evidence="14">
    <location>
        <begin position="1"/>
        <end position="20"/>
    </location>
</feature>
<dbReference type="SUPFAM" id="SSF56935">
    <property type="entry name" value="Porins"/>
    <property type="match status" value="1"/>
</dbReference>
<comment type="similarity">
    <text evidence="11 12">Belongs to the TonB-dependent receptor family.</text>
</comment>
<keyword evidence="9 11" id="KW-0472">Membrane</keyword>
<keyword evidence="8 12" id="KW-0798">TonB box</keyword>
<organism evidence="17 18">
    <name type="scientific">Novosphingobium hassiacum</name>
    <dbReference type="NCBI Taxonomy" id="173676"/>
    <lineage>
        <taxon>Bacteria</taxon>
        <taxon>Pseudomonadati</taxon>
        <taxon>Pseudomonadota</taxon>
        <taxon>Alphaproteobacteria</taxon>
        <taxon>Sphingomonadales</taxon>
        <taxon>Sphingomonadaceae</taxon>
        <taxon>Novosphingobium</taxon>
    </lineage>
</organism>
<comment type="subcellular location">
    <subcellularLocation>
        <location evidence="1 11">Cell outer membrane</location>
        <topology evidence="1 11">Multi-pass membrane protein</topology>
    </subcellularLocation>
</comment>
<evidence type="ECO:0000256" key="8">
    <source>
        <dbReference type="ARBA" id="ARBA00023077"/>
    </source>
</evidence>
<protein>
    <submittedName>
        <fullName evidence="17">Outer membrane receptor protein involved in Fe transport</fullName>
    </submittedName>
</protein>
<evidence type="ECO:0000256" key="11">
    <source>
        <dbReference type="PROSITE-ProRule" id="PRU01360"/>
    </source>
</evidence>
<dbReference type="Proteomes" id="UP000562395">
    <property type="component" value="Unassembled WGS sequence"/>
</dbReference>
<evidence type="ECO:0000256" key="6">
    <source>
        <dbReference type="ARBA" id="ARBA00023004"/>
    </source>
</evidence>
<feature type="region of interest" description="Disordered" evidence="13">
    <location>
        <begin position="223"/>
        <end position="244"/>
    </location>
</feature>
<keyword evidence="18" id="KW-1185">Reference proteome</keyword>
<evidence type="ECO:0000256" key="1">
    <source>
        <dbReference type="ARBA" id="ARBA00004571"/>
    </source>
</evidence>
<keyword evidence="6" id="KW-0408">Iron</keyword>